<dbReference type="Pfam" id="PF06861">
    <property type="entry name" value="BALF1"/>
    <property type="match status" value="1"/>
</dbReference>
<organism evidence="1">
    <name type="scientific">Rhinolophus gammaherpesvirus 1</name>
    <dbReference type="NCBI Taxonomy" id="2054179"/>
    <lineage>
        <taxon>Viruses</taxon>
        <taxon>Duplodnaviria</taxon>
        <taxon>Heunggongvirae</taxon>
        <taxon>Peploviricota</taxon>
        <taxon>Herviviricetes</taxon>
        <taxon>Herpesvirales</taxon>
        <taxon>Orthoherpesviridae</taxon>
        <taxon>Gammaherpesvirinae</taxon>
        <taxon>Percavirus</taxon>
        <taxon>Percavirus rhinolophidgamma1</taxon>
    </lineage>
</organism>
<dbReference type="Proteomes" id="UP000289908">
    <property type="component" value="Segment"/>
</dbReference>
<proteinExistence type="predicted"/>
<dbReference type="OrthoDB" id="23503at10239"/>
<dbReference type="KEGG" id="vg:41701530"/>
<evidence type="ECO:0000313" key="1">
    <source>
        <dbReference type="EMBL" id="BBB06454.1"/>
    </source>
</evidence>
<protein>
    <submittedName>
        <fullName evidence="1">Bcl-2</fullName>
    </submittedName>
</protein>
<dbReference type="EMBL" id="LC333428">
    <property type="protein sequence ID" value="BBB06454.1"/>
    <property type="molecule type" value="Genomic_DNA"/>
</dbReference>
<dbReference type="SUPFAM" id="SSF56854">
    <property type="entry name" value="Bcl-2 inhibitors of programmed cell death"/>
    <property type="match status" value="1"/>
</dbReference>
<name>A0A2Z5U692_9GAMA</name>
<dbReference type="RefSeq" id="YP_009551815.1">
    <property type="nucleotide sequence ID" value="NC_040539.1"/>
</dbReference>
<keyword evidence="2" id="KW-1185">Reference proteome</keyword>
<dbReference type="InterPro" id="IPR036834">
    <property type="entry name" value="Bcl-2-like_sf"/>
</dbReference>
<accession>A0A2Z5U692</accession>
<dbReference type="GeneID" id="41701530"/>
<gene>
    <name evidence="1" type="primary">ORF8</name>
</gene>
<evidence type="ECO:0000313" key="2">
    <source>
        <dbReference type="Proteomes" id="UP000289908"/>
    </source>
</evidence>
<dbReference type="InterPro" id="IPR010677">
    <property type="entry name" value="HHV-4_BALF1"/>
</dbReference>
<dbReference type="PROSITE" id="PS50062">
    <property type="entry name" value="BCL2_FAMILY"/>
    <property type="match status" value="1"/>
</dbReference>
<dbReference type="InterPro" id="IPR002475">
    <property type="entry name" value="Bcl2-like"/>
</dbReference>
<sequence length="183" mass="21407">MLSQMMNDGSDENGALDMDLQRFELTRIFFNVLTASLDMRKRCVLTTEEALLTWLVSSSKKDYFCDLCELVDGVPSGIYSSQDFMIDNVLEIVYETHNHGPDNFGKMMAVLSFVSCYIEMILNSGEMFRWKFALKLAKFYTEERGDWLKSIGGVCKGLKRTFPHSWRYFYIKQKWLQFISMNR</sequence>
<reference evidence="1" key="1">
    <citation type="submission" date="2017-11" db="EMBL/GenBank/DDBJ databases">
        <title>Complete genome of Rhinolophus gammaherpesvirus-1.</title>
        <authorList>
            <person name="Maeda K."/>
            <person name="Noguchi K."/>
        </authorList>
    </citation>
    <scope>NUCLEOTIDE SEQUENCE [LARGE SCALE GENOMIC DNA]</scope>
    <source>
        <strain evidence="1">BV1</strain>
    </source>
</reference>